<dbReference type="SUPFAM" id="SSF50249">
    <property type="entry name" value="Nucleic acid-binding proteins"/>
    <property type="match status" value="1"/>
</dbReference>
<sequence length="338" mass="37710">MFSAMSMDVLLQLLASMCVELVLAVGVALIVRTASPMRPAFLRLPVKVETPRFTKTSDRHLERAEVRFASSGGAVARSDTAPRHDVVAVRKTVGCSSERSWECKSGKIKSYSPWHAYGFIICDDIQEDLWFHKTDVMTPHWWLQEGASVRFELHRVTMGGARARHVKVTCPLGGSRVYEGYVKLVTERGGSIACAQWQAPGDIQFLSRDVSFEHRLLTVGLPLRFTIDTTDERFARARNLEVSLLPALRGSVKRFDACSGYGFAFCEYAKEDVRFSIACCDSDNASPIQSIPVGMHVYIDTYRTDCGKLRAYRMRLAKDDQCNDGFVERVGSLSSSAS</sequence>
<dbReference type="InterPro" id="IPR012340">
    <property type="entry name" value="NA-bd_OB-fold"/>
</dbReference>
<dbReference type="Gene3D" id="2.40.50.140">
    <property type="entry name" value="Nucleic acid-binding proteins"/>
    <property type="match status" value="1"/>
</dbReference>
<evidence type="ECO:0000259" key="1">
    <source>
        <dbReference type="Pfam" id="PF00313"/>
    </source>
</evidence>
<reference evidence="2" key="1">
    <citation type="submission" date="2021-01" db="EMBL/GenBank/DDBJ databases">
        <authorList>
            <person name="Corre E."/>
            <person name="Pelletier E."/>
            <person name="Niang G."/>
            <person name="Scheremetjew M."/>
            <person name="Finn R."/>
            <person name="Kale V."/>
            <person name="Holt S."/>
            <person name="Cochrane G."/>
            <person name="Meng A."/>
            <person name="Brown T."/>
            <person name="Cohen L."/>
        </authorList>
    </citation>
    <scope>NUCLEOTIDE SEQUENCE</scope>
</reference>
<feature type="domain" description="CSD" evidence="1">
    <location>
        <begin position="105"/>
        <end position="167"/>
    </location>
</feature>
<proteinExistence type="predicted"/>
<gene>
    <name evidence="2" type="ORF">NSCI0253_LOCUS1002</name>
</gene>
<dbReference type="Pfam" id="PF00313">
    <property type="entry name" value="CSD"/>
    <property type="match status" value="1"/>
</dbReference>
<dbReference type="GO" id="GO:0003676">
    <property type="term" value="F:nucleic acid binding"/>
    <property type="evidence" value="ECO:0007669"/>
    <property type="project" value="InterPro"/>
</dbReference>
<protein>
    <recommendedName>
        <fullName evidence="1">CSD domain-containing protein</fullName>
    </recommendedName>
</protein>
<dbReference type="AlphaFoldDB" id="A0A7S0ZMK4"/>
<name>A0A7S0ZMK4_NOCSC</name>
<organism evidence="2">
    <name type="scientific">Noctiluca scintillans</name>
    <name type="common">Sea sparkle</name>
    <name type="synonym">Red tide dinoflagellate</name>
    <dbReference type="NCBI Taxonomy" id="2966"/>
    <lineage>
        <taxon>Eukaryota</taxon>
        <taxon>Sar</taxon>
        <taxon>Alveolata</taxon>
        <taxon>Dinophyceae</taxon>
        <taxon>Noctilucales</taxon>
        <taxon>Noctilucaceae</taxon>
        <taxon>Noctiluca</taxon>
    </lineage>
</organism>
<dbReference type="EMBL" id="HBFQ01001469">
    <property type="protein sequence ID" value="CAD8826656.1"/>
    <property type="molecule type" value="Transcribed_RNA"/>
</dbReference>
<accession>A0A7S0ZMK4</accession>
<dbReference type="InterPro" id="IPR002059">
    <property type="entry name" value="CSP_DNA-bd"/>
</dbReference>
<evidence type="ECO:0000313" key="2">
    <source>
        <dbReference type="EMBL" id="CAD8826656.1"/>
    </source>
</evidence>